<comment type="caution">
    <text evidence="1">The sequence shown here is derived from an EMBL/GenBank/DDBJ whole genome shotgun (WGS) entry which is preliminary data.</text>
</comment>
<proteinExistence type="predicted"/>
<evidence type="ECO:0000313" key="2">
    <source>
        <dbReference type="Proteomes" id="UP001062846"/>
    </source>
</evidence>
<gene>
    <name evidence="1" type="ORF">RHMOL_Rhmol03G0116900</name>
</gene>
<evidence type="ECO:0000313" key="1">
    <source>
        <dbReference type="EMBL" id="KAI8563520.1"/>
    </source>
</evidence>
<sequence>MTSRTDDDVSRIAAFYSQPTGGGVEDSSDPTKPNHATPNGKRTSKRLKHASAAAVESPGSCSGENRRDREEWSDSAIDSLLEAYTGKYTQLNRGNLRGRDWDEVAEIVSERSGDKQKLRKSVEQCKNKIDNLKKRYKVELQRVNSGGLAASNWHWFKKIEPIVGNSGSVKSSGDDEDNSRSGGGNSGYMLRQPKRYPSNSVAFVNNMKSKSTPSPKWRRVVFKISGTALAGNCQSIDPKVASQIARDISIACRLGVEVAIVVGGRNFFCGDSWVSSTDLDRSSAYQVGMMATVMNSVLLQSEFEKLGVQTRVQSAFPMPEVAEPYCRLRAIRHLEKGRVVIFGGIGGGTGNPLFTTDTAAALRASEINADAVLKGTNVNGIYDHISFREVVSRGVTSMDMMAMQYCDENGISVVVFNLLEPGNISRALCGEPVGTLIDQTGAIS</sequence>
<protein>
    <submittedName>
        <fullName evidence="1">Uncharacterized protein</fullName>
    </submittedName>
</protein>
<organism evidence="1 2">
    <name type="scientific">Rhododendron molle</name>
    <name type="common">Chinese azalea</name>
    <name type="synonym">Azalea mollis</name>
    <dbReference type="NCBI Taxonomy" id="49168"/>
    <lineage>
        <taxon>Eukaryota</taxon>
        <taxon>Viridiplantae</taxon>
        <taxon>Streptophyta</taxon>
        <taxon>Embryophyta</taxon>
        <taxon>Tracheophyta</taxon>
        <taxon>Spermatophyta</taxon>
        <taxon>Magnoliopsida</taxon>
        <taxon>eudicotyledons</taxon>
        <taxon>Gunneridae</taxon>
        <taxon>Pentapetalae</taxon>
        <taxon>asterids</taxon>
        <taxon>Ericales</taxon>
        <taxon>Ericaceae</taxon>
        <taxon>Ericoideae</taxon>
        <taxon>Rhodoreae</taxon>
        <taxon>Rhododendron</taxon>
    </lineage>
</organism>
<dbReference type="Proteomes" id="UP001062846">
    <property type="component" value="Chromosome 3"/>
</dbReference>
<accession>A0ACC0PDK9</accession>
<dbReference type="EMBL" id="CM046390">
    <property type="protein sequence ID" value="KAI8563520.1"/>
    <property type="molecule type" value="Genomic_DNA"/>
</dbReference>
<keyword evidence="2" id="KW-1185">Reference proteome</keyword>
<reference evidence="1" key="1">
    <citation type="submission" date="2022-02" db="EMBL/GenBank/DDBJ databases">
        <title>Plant Genome Project.</title>
        <authorList>
            <person name="Zhang R.-G."/>
        </authorList>
    </citation>
    <scope>NUCLEOTIDE SEQUENCE</scope>
    <source>
        <strain evidence="1">AT1</strain>
    </source>
</reference>
<name>A0ACC0PDK9_RHOML</name>